<gene>
    <name evidence="5" type="ORF">DP130_10320</name>
</gene>
<evidence type="ECO:0000256" key="4">
    <source>
        <dbReference type="ARBA" id="ARBA00023002"/>
    </source>
</evidence>
<dbReference type="AlphaFoldDB" id="A0A4Q0VA23"/>
<keyword evidence="2" id="KW-0963">Cytoplasm</keyword>
<evidence type="ECO:0000313" key="5">
    <source>
        <dbReference type="EMBL" id="RXI47038.1"/>
    </source>
</evidence>
<dbReference type="InterPro" id="IPR051721">
    <property type="entry name" value="Biopterin_syn/organic_redct"/>
</dbReference>
<keyword evidence="3" id="KW-0521">NADP</keyword>
<sequence>MNYIIITGASKGLGKALALKLGKANTKLYLIARSLKSLQDISIEVGTKGGEAETIEFDLSNNIDEIPNLIDSIIKNIDAKQCQSLVFINNAGVIKPIDFIGELSFEDILVNFNTNCISAITLINEFIKKTSKLKCLKKIINISSGVAYNPLIGWGLYSASKSAVNNFLETLIAEQGESINAVSVDPGIMDTDIQNYIRKVDELKFPYIDNFKKYHKEGRLVSPDLVANKISDVYIDNWYAKNIFEKIKDY</sequence>
<protein>
    <recommendedName>
        <fullName evidence="7">Short-chain dehydrogenase</fullName>
    </recommendedName>
</protein>
<reference evidence="5 6" key="1">
    <citation type="submission" date="2018-06" db="EMBL/GenBank/DDBJ databases">
        <title>Genome conservation of Clostridium tetani.</title>
        <authorList>
            <person name="Bruggemann H."/>
            <person name="Popoff M.R."/>
        </authorList>
    </citation>
    <scope>NUCLEOTIDE SEQUENCE [LARGE SCALE GENOMIC DNA]</scope>
    <source>
        <strain evidence="5 6">2017.061</strain>
    </source>
</reference>
<dbReference type="InterPro" id="IPR002347">
    <property type="entry name" value="SDR_fam"/>
</dbReference>
<dbReference type="GO" id="GO:0005737">
    <property type="term" value="C:cytoplasm"/>
    <property type="evidence" value="ECO:0007669"/>
    <property type="project" value="UniProtKB-SubCell"/>
</dbReference>
<proteinExistence type="predicted"/>
<dbReference type="PRINTS" id="PR00081">
    <property type="entry name" value="GDHRDH"/>
</dbReference>
<dbReference type="Pfam" id="PF00106">
    <property type="entry name" value="adh_short"/>
    <property type="match status" value="1"/>
</dbReference>
<dbReference type="SUPFAM" id="SSF51735">
    <property type="entry name" value="NAD(P)-binding Rossmann-fold domains"/>
    <property type="match status" value="1"/>
</dbReference>
<dbReference type="EMBL" id="QMAP01000009">
    <property type="protein sequence ID" value="RXI47038.1"/>
    <property type="molecule type" value="Genomic_DNA"/>
</dbReference>
<dbReference type="PANTHER" id="PTHR44085:SF2">
    <property type="entry name" value="SEPIAPTERIN REDUCTASE"/>
    <property type="match status" value="1"/>
</dbReference>
<comment type="subcellular location">
    <subcellularLocation>
        <location evidence="1">Cytoplasm</location>
    </subcellularLocation>
</comment>
<dbReference type="RefSeq" id="WP_129030683.1">
    <property type="nucleotide sequence ID" value="NZ_QMAP01000009.1"/>
</dbReference>
<dbReference type="GO" id="GO:0004757">
    <property type="term" value="F:sepiapterin reductase (NADP+) activity"/>
    <property type="evidence" value="ECO:0007669"/>
    <property type="project" value="TreeGrafter"/>
</dbReference>
<dbReference type="InterPro" id="IPR036291">
    <property type="entry name" value="NAD(P)-bd_dom_sf"/>
</dbReference>
<evidence type="ECO:0000256" key="3">
    <source>
        <dbReference type="ARBA" id="ARBA00022857"/>
    </source>
</evidence>
<dbReference type="Proteomes" id="UP000290921">
    <property type="component" value="Unassembled WGS sequence"/>
</dbReference>
<keyword evidence="4" id="KW-0560">Oxidoreductase</keyword>
<name>A0A4Q0VA23_CLOTA</name>
<dbReference type="Gene3D" id="3.40.50.720">
    <property type="entry name" value="NAD(P)-binding Rossmann-like Domain"/>
    <property type="match status" value="1"/>
</dbReference>
<dbReference type="GO" id="GO:0006729">
    <property type="term" value="P:tetrahydrobiopterin biosynthetic process"/>
    <property type="evidence" value="ECO:0007669"/>
    <property type="project" value="TreeGrafter"/>
</dbReference>
<organism evidence="5 6">
    <name type="scientific">Clostridium tetani</name>
    <dbReference type="NCBI Taxonomy" id="1513"/>
    <lineage>
        <taxon>Bacteria</taxon>
        <taxon>Bacillati</taxon>
        <taxon>Bacillota</taxon>
        <taxon>Clostridia</taxon>
        <taxon>Eubacteriales</taxon>
        <taxon>Clostridiaceae</taxon>
        <taxon>Clostridium</taxon>
    </lineage>
</organism>
<evidence type="ECO:0008006" key="7">
    <source>
        <dbReference type="Google" id="ProtNLM"/>
    </source>
</evidence>
<evidence type="ECO:0000256" key="2">
    <source>
        <dbReference type="ARBA" id="ARBA00022490"/>
    </source>
</evidence>
<evidence type="ECO:0000256" key="1">
    <source>
        <dbReference type="ARBA" id="ARBA00004496"/>
    </source>
</evidence>
<evidence type="ECO:0000313" key="6">
    <source>
        <dbReference type="Proteomes" id="UP000290921"/>
    </source>
</evidence>
<dbReference type="PANTHER" id="PTHR44085">
    <property type="entry name" value="SEPIAPTERIN REDUCTASE"/>
    <property type="match status" value="1"/>
</dbReference>
<comment type="caution">
    <text evidence="5">The sequence shown here is derived from an EMBL/GenBank/DDBJ whole genome shotgun (WGS) entry which is preliminary data.</text>
</comment>
<accession>A0A4Q0VA23</accession>